<comment type="caution">
    <text evidence="13">The sequence shown here is derived from an EMBL/GenBank/DDBJ whole genome shotgun (WGS) entry which is preliminary data.</text>
</comment>
<protein>
    <submittedName>
        <fullName evidence="13">TonB-dependent receptor</fullName>
    </submittedName>
</protein>
<evidence type="ECO:0000256" key="7">
    <source>
        <dbReference type="ARBA" id="ARBA00023237"/>
    </source>
</evidence>
<feature type="chain" id="PRO_5035243270" evidence="10">
    <location>
        <begin position="31"/>
        <end position="895"/>
    </location>
</feature>
<dbReference type="Gene3D" id="2.170.130.10">
    <property type="entry name" value="TonB-dependent receptor, plug domain"/>
    <property type="match status" value="1"/>
</dbReference>
<organism evidence="13 14">
    <name type="scientific">Algimonas arctica</name>
    <dbReference type="NCBI Taxonomy" id="1479486"/>
    <lineage>
        <taxon>Bacteria</taxon>
        <taxon>Pseudomonadati</taxon>
        <taxon>Pseudomonadota</taxon>
        <taxon>Alphaproteobacteria</taxon>
        <taxon>Maricaulales</taxon>
        <taxon>Robiginitomaculaceae</taxon>
        <taxon>Algimonas</taxon>
    </lineage>
</organism>
<evidence type="ECO:0000256" key="4">
    <source>
        <dbReference type="ARBA" id="ARBA00022692"/>
    </source>
</evidence>
<comment type="subcellular location">
    <subcellularLocation>
        <location evidence="1 8">Cell outer membrane</location>
        <topology evidence="1 8">Multi-pass membrane protein</topology>
    </subcellularLocation>
</comment>
<keyword evidence="10" id="KW-0732">Signal</keyword>
<keyword evidence="7 8" id="KW-0998">Cell outer membrane</keyword>
<evidence type="ECO:0000313" key="13">
    <source>
        <dbReference type="EMBL" id="GHA93780.1"/>
    </source>
</evidence>
<dbReference type="InterPro" id="IPR039426">
    <property type="entry name" value="TonB-dep_rcpt-like"/>
</dbReference>
<keyword evidence="4 8" id="KW-0812">Transmembrane</keyword>
<evidence type="ECO:0000256" key="6">
    <source>
        <dbReference type="ARBA" id="ARBA00023136"/>
    </source>
</evidence>
<reference evidence="13" key="1">
    <citation type="journal article" date="2014" name="Int. J. Syst. Evol. Microbiol.">
        <title>Complete genome sequence of Corynebacterium casei LMG S-19264T (=DSM 44701T), isolated from a smear-ripened cheese.</title>
        <authorList>
            <consortium name="US DOE Joint Genome Institute (JGI-PGF)"/>
            <person name="Walter F."/>
            <person name="Albersmeier A."/>
            <person name="Kalinowski J."/>
            <person name="Ruckert C."/>
        </authorList>
    </citation>
    <scope>NUCLEOTIDE SEQUENCE</scope>
    <source>
        <strain evidence="13">KCTC 32513</strain>
    </source>
</reference>
<dbReference type="PANTHER" id="PTHR47234:SF3">
    <property type="entry name" value="SECRETIN_TONB SHORT N-TERMINAL DOMAIN-CONTAINING PROTEIN"/>
    <property type="match status" value="1"/>
</dbReference>
<proteinExistence type="inferred from homology"/>
<dbReference type="EMBL" id="BMZH01000005">
    <property type="protein sequence ID" value="GHA93780.1"/>
    <property type="molecule type" value="Genomic_DNA"/>
</dbReference>
<feature type="domain" description="TonB-dependent receptor-like beta-barrel" evidence="11">
    <location>
        <begin position="391"/>
        <end position="856"/>
    </location>
</feature>
<dbReference type="Gene3D" id="2.40.170.20">
    <property type="entry name" value="TonB-dependent receptor, beta-barrel domain"/>
    <property type="match status" value="1"/>
</dbReference>
<dbReference type="InterPro" id="IPR037066">
    <property type="entry name" value="Plug_dom_sf"/>
</dbReference>
<dbReference type="AlphaFoldDB" id="A0A8J3CQ10"/>
<dbReference type="InterPro" id="IPR000531">
    <property type="entry name" value="Beta-barrel_TonB"/>
</dbReference>
<keyword evidence="2 8" id="KW-0813">Transport</keyword>
<evidence type="ECO:0000256" key="1">
    <source>
        <dbReference type="ARBA" id="ARBA00004571"/>
    </source>
</evidence>
<keyword evidence="6 8" id="KW-0472">Membrane</keyword>
<evidence type="ECO:0000256" key="9">
    <source>
        <dbReference type="RuleBase" id="RU003357"/>
    </source>
</evidence>
<dbReference type="PROSITE" id="PS52016">
    <property type="entry name" value="TONB_DEPENDENT_REC_3"/>
    <property type="match status" value="1"/>
</dbReference>
<dbReference type="InterPro" id="IPR036942">
    <property type="entry name" value="Beta-barrel_TonB_sf"/>
</dbReference>
<accession>A0A8J3CQ10</accession>
<evidence type="ECO:0000313" key="14">
    <source>
        <dbReference type="Proteomes" id="UP000634004"/>
    </source>
</evidence>
<dbReference type="PANTHER" id="PTHR47234">
    <property type="match status" value="1"/>
</dbReference>
<evidence type="ECO:0000259" key="11">
    <source>
        <dbReference type="Pfam" id="PF00593"/>
    </source>
</evidence>
<evidence type="ECO:0000256" key="3">
    <source>
        <dbReference type="ARBA" id="ARBA00022452"/>
    </source>
</evidence>
<evidence type="ECO:0000256" key="2">
    <source>
        <dbReference type="ARBA" id="ARBA00022448"/>
    </source>
</evidence>
<dbReference type="GO" id="GO:0009279">
    <property type="term" value="C:cell outer membrane"/>
    <property type="evidence" value="ECO:0007669"/>
    <property type="project" value="UniProtKB-SubCell"/>
</dbReference>
<keyword evidence="3 8" id="KW-1134">Transmembrane beta strand</keyword>
<evidence type="ECO:0000256" key="8">
    <source>
        <dbReference type="PROSITE-ProRule" id="PRU01360"/>
    </source>
</evidence>
<dbReference type="InterPro" id="IPR012910">
    <property type="entry name" value="Plug_dom"/>
</dbReference>
<dbReference type="Pfam" id="PF00593">
    <property type="entry name" value="TonB_dep_Rec_b-barrel"/>
    <property type="match status" value="1"/>
</dbReference>
<comment type="similarity">
    <text evidence="8 9">Belongs to the TonB-dependent receptor family.</text>
</comment>
<keyword evidence="5 9" id="KW-0798">TonB box</keyword>
<dbReference type="RefSeq" id="WP_233354058.1">
    <property type="nucleotide sequence ID" value="NZ_BMZH01000005.1"/>
</dbReference>
<evidence type="ECO:0000256" key="10">
    <source>
        <dbReference type="SAM" id="SignalP"/>
    </source>
</evidence>
<reference evidence="13" key="2">
    <citation type="submission" date="2020-09" db="EMBL/GenBank/DDBJ databases">
        <authorList>
            <person name="Sun Q."/>
            <person name="Kim S."/>
        </authorList>
    </citation>
    <scope>NUCLEOTIDE SEQUENCE</scope>
    <source>
        <strain evidence="13">KCTC 32513</strain>
    </source>
</reference>
<sequence>MKNTDLKVWLAASASSVMLATMLSAGTAYAQDSSDDTVTQDEIITIGTRRTQRSAADTPAPVDVISGIEFTRNAADDVQDLLRTSVPSFNINTQPISDAASIVRPANLRGLSPDQTLVLINGKRRHRGSVISFLGGGISDGAQGADISAIPSIALKQVEVLRDGASSQYGSDAIAGVLNFVLKDSAEGGSFEAKYGTTYDGDGDTYRFSGNIGLPLGDQGFVNVSAEYGDTNGTVRSVNRNDVTELVGLGLVTNDYSRINTYTDSVPQYWGQPDVEDDLKLFYNSALELSDNAEIYSFGSYASRTVTGGFFYRTPYANSFGGARGGVYAGPTINGNPSVLVGDLDGLGVGGACPAGIEMVNQLPDPTVLAQVQADPNCFSFIETIPNGFTPRFGGDNTDYSFAVGLRGDVSIGDGLAYDLSMTHGRNKTEFFINNTINASLGPNTPRDFRPGGQQQTETVLNADFAYLLPTGMASDLSIAFGAEYRKEEFELFQGDPASFALGPLADQGFSSSSNGFGGFANASVASQDSYGVYTELEADVTDRLTVQGAIRYEDYSAFGDTFNYKLAGLFKVTDSFRIRGSHSTGFHAPTAGQANITNVTTQNVGGVLIDQGTLPLSSAAGQLAATFIENRDGTRPALATEDATIFTLGAAFDLGPTSWTVDSYQIDVDDRIALGANIDFLQVLESLNTSATAFTSVNDGLTQLSAANVINRSEFIGLDDLSQFRFFANSFDTRTRGIDVVGRMPFAFLNGNSELTLAANYNETEVTRRAAAGQIQRIDDGRVASLEDLLPNWKGFAQWTHTQGRLRTLVRANYFGQWDDTGNGVNDISSEILVDAEVGYNVTKAVELVVGASNIFDNYPDENPGQGGTGQLYPEAAPTGFSGGQYYGKIRITF</sequence>
<keyword evidence="13" id="KW-0675">Receptor</keyword>
<evidence type="ECO:0000259" key="12">
    <source>
        <dbReference type="Pfam" id="PF07715"/>
    </source>
</evidence>
<dbReference type="Proteomes" id="UP000634004">
    <property type="component" value="Unassembled WGS sequence"/>
</dbReference>
<feature type="signal peptide" evidence="10">
    <location>
        <begin position="1"/>
        <end position="30"/>
    </location>
</feature>
<dbReference type="Pfam" id="PF07715">
    <property type="entry name" value="Plug"/>
    <property type="match status" value="1"/>
</dbReference>
<dbReference type="SUPFAM" id="SSF56935">
    <property type="entry name" value="Porins"/>
    <property type="match status" value="1"/>
</dbReference>
<keyword evidence="14" id="KW-1185">Reference proteome</keyword>
<feature type="domain" description="TonB-dependent receptor plug" evidence="12">
    <location>
        <begin position="56"/>
        <end position="177"/>
    </location>
</feature>
<evidence type="ECO:0000256" key="5">
    <source>
        <dbReference type="ARBA" id="ARBA00023077"/>
    </source>
</evidence>
<name>A0A8J3CQ10_9PROT</name>
<gene>
    <name evidence="13" type="ORF">GCM10009069_16090</name>
</gene>